<dbReference type="EMBL" id="CABIKO010000580">
    <property type="protein sequence ID" value="VVA37852.1"/>
    <property type="molecule type" value="Genomic_DNA"/>
</dbReference>
<gene>
    <name evidence="1" type="ORF">ALMOND_2B020295</name>
</gene>
<dbReference type="Proteomes" id="UP000327085">
    <property type="component" value="Chromosome 6"/>
</dbReference>
<name>A0A5E4GE14_PRUDU</name>
<protein>
    <submittedName>
        <fullName evidence="1">PREDICTED: LOC110751684</fullName>
    </submittedName>
</protein>
<dbReference type="Gramene" id="VVA37852">
    <property type="protein sequence ID" value="VVA37852"/>
    <property type="gene ID" value="Prudul26B020295"/>
</dbReference>
<evidence type="ECO:0000313" key="1">
    <source>
        <dbReference type="EMBL" id="VVA37852.1"/>
    </source>
</evidence>
<sequence length="114" mass="12434">MAEQAPNLLLMADFLHVIELYVTSQDNMNLLAPATDFELECAVKGIGPLKAPGPDGLQAKKHGYANLVAYPVSDTRLDTIRFGYGPIRIGYVSQSTDTLVDKRILVSNIPDMSI</sequence>
<organism evidence="1 2">
    <name type="scientific">Prunus dulcis</name>
    <name type="common">Almond</name>
    <name type="synonym">Amygdalus dulcis</name>
    <dbReference type="NCBI Taxonomy" id="3755"/>
    <lineage>
        <taxon>Eukaryota</taxon>
        <taxon>Viridiplantae</taxon>
        <taxon>Streptophyta</taxon>
        <taxon>Embryophyta</taxon>
        <taxon>Tracheophyta</taxon>
        <taxon>Spermatophyta</taxon>
        <taxon>Magnoliopsida</taxon>
        <taxon>eudicotyledons</taxon>
        <taxon>Gunneridae</taxon>
        <taxon>Pentapetalae</taxon>
        <taxon>rosids</taxon>
        <taxon>fabids</taxon>
        <taxon>Rosales</taxon>
        <taxon>Rosaceae</taxon>
        <taxon>Amygdaloideae</taxon>
        <taxon>Amygdaleae</taxon>
        <taxon>Prunus</taxon>
    </lineage>
</organism>
<evidence type="ECO:0000313" key="2">
    <source>
        <dbReference type="Proteomes" id="UP000327085"/>
    </source>
</evidence>
<reference evidence="2" key="1">
    <citation type="journal article" date="2020" name="Plant J.">
        <title>Transposons played a major role in the diversification between the closely related almond and peach genomes: results from the almond genome sequence.</title>
        <authorList>
            <person name="Alioto T."/>
            <person name="Alexiou K.G."/>
            <person name="Bardil A."/>
            <person name="Barteri F."/>
            <person name="Castanera R."/>
            <person name="Cruz F."/>
            <person name="Dhingra A."/>
            <person name="Duval H."/>
            <person name="Fernandez I Marti A."/>
            <person name="Frias L."/>
            <person name="Galan B."/>
            <person name="Garcia J.L."/>
            <person name="Howad W."/>
            <person name="Gomez-Garrido J."/>
            <person name="Gut M."/>
            <person name="Julca I."/>
            <person name="Morata J."/>
            <person name="Puigdomenech P."/>
            <person name="Ribeca P."/>
            <person name="Rubio Cabetas M.J."/>
            <person name="Vlasova A."/>
            <person name="Wirthensohn M."/>
            <person name="Garcia-Mas J."/>
            <person name="Gabaldon T."/>
            <person name="Casacuberta J.M."/>
            <person name="Arus P."/>
        </authorList>
    </citation>
    <scope>NUCLEOTIDE SEQUENCE [LARGE SCALE GENOMIC DNA]</scope>
    <source>
        <strain evidence="2">cv. Texas</strain>
    </source>
</reference>
<accession>A0A5E4GE14</accession>
<dbReference type="InParanoid" id="A0A5E4GE14"/>
<dbReference type="AlphaFoldDB" id="A0A5E4GE14"/>
<proteinExistence type="predicted"/>